<keyword evidence="10" id="KW-1185">Reference proteome</keyword>
<dbReference type="PANTHER" id="PTHR43779">
    <property type="entry name" value="DIOXYGENASE RV0097-RELATED"/>
    <property type="match status" value="1"/>
</dbReference>
<dbReference type="EMBL" id="KQ474085">
    <property type="protein sequence ID" value="KPV72736.1"/>
    <property type="molecule type" value="Genomic_DNA"/>
</dbReference>
<dbReference type="RefSeq" id="XP_018268785.1">
    <property type="nucleotide sequence ID" value="XM_018417845.1"/>
</dbReference>
<evidence type="ECO:0000256" key="4">
    <source>
        <dbReference type="ARBA" id="ARBA00022964"/>
    </source>
</evidence>
<keyword evidence="6" id="KW-0408">Iron</keyword>
<dbReference type="SUPFAM" id="SSF51197">
    <property type="entry name" value="Clavaminate synthase-like"/>
    <property type="match status" value="1"/>
</dbReference>
<dbReference type="InterPro" id="IPR042098">
    <property type="entry name" value="TauD-like_sf"/>
</dbReference>
<evidence type="ECO:0000256" key="6">
    <source>
        <dbReference type="ARBA" id="ARBA00023004"/>
    </source>
</evidence>
<keyword evidence="5" id="KW-0560">Oxidoreductase</keyword>
<evidence type="ECO:0000256" key="3">
    <source>
        <dbReference type="ARBA" id="ARBA00022723"/>
    </source>
</evidence>
<evidence type="ECO:0000256" key="7">
    <source>
        <dbReference type="SAM" id="MobiDB-lite"/>
    </source>
</evidence>
<accession>A0A0P9GID3</accession>
<gene>
    <name evidence="9" type="ORF">RHOBADRAFT_55432</name>
</gene>
<dbReference type="GO" id="GO:0046872">
    <property type="term" value="F:metal ion binding"/>
    <property type="evidence" value="ECO:0007669"/>
    <property type="project" value="UniProtKB-KW"/>
</dbReference>
<dbReference type="GeneID" id="28978293"/>
<evidence type="ECO:0000313" key="9">
    <source>
        <dbReference type="EMBL" id="KPV72736.1"/>
    </source>
</evidence>
<dbReference type="AlphaFoldDB" id="A0A0P9GID3"/>
<dbReference type="Proteomes" id="UP000053890">
    <property type="component" value="Unassembled WGS sequence"/>
</dbReference>
<evidence type="ECO:0000256" key="2">
    <source>
        <dbReference type="ARBA" id="ARBA00005896"/>
    </source>
</evidence>
<organism evidence="9 10">
    <name type="scientific">Rhodotorula graminis (strain WP1)</name>
    <dbReference type="NCBI Taxonomy" id="578459"/>
    <lineage>
        <taxon>Eukaryota</taxon>
        <taxon>Fungi</taxon>
        <taxon>Dikarya</taxon>
        <taxon>Basidiomycota</taxon>
        <taxon>Pucciniomycotina</taxon>
        <taxon>Microbotryomycetes</taxon>
        <taxon>Sporidiobolales</taxon>
        <taxon>Sporidiobolaceae</taxon>
        <taxon>Rhodotorula</taxon>
    </lineage>
</organism>
<feature type="domain" description="TauD/TfdA-like" evidence="8">
    <location>
        <begin position="48"/>
        <end position="385"/>
    </location>
</feature>
<comment type="cofactor">
    <cofactor evidence="1">
        <name>Fe(2+)</name>
        <dbReference type="ChEBI" id="CHEBI:29033"/>
    </cofactor>
</comment>
<dbReference type="InterPro" id="IPR003819">
    <property type="entry name" value="TauD/TfdA-like"/>
</dbReference>
<sequence length="395" mass="43546">MTVPLPIVTPLAHPSSGPSSLSGLGATVTHLDLAALFDPAHRTPGKARSTPQFKALEDAVYRYKVVVVKHQDRLAPEQQYEVVKAFDPAAQGEQGHNNATVEHKGQKSLLFGIGNAIGTHPEVKLVGGGIQSERFGGRVLKQADHVAYHKHPLSETEREAGLTRWHRWHMDAALFRTSLPLVTSLLCLATPSISPDGVRNPRLTVRWDDGSGLEMEVDAGSTGFVAGTAVYEALSDEERRWCDERFVEYAPWPYQWNGPTRGNSNGLGTFDEPDNTMPLDDLPPWDPADVKTYPLVWKHHRTGDKALMVHSVAVRAIHHPPSGTSITSLSEIRSRLAALQRKAFVPERICAHAYEVGDLVIFDNRAVYHSATDYPDRFGTRTMLQAHVAASFDPK</sequence>
<reference evidence="9 10" key="1">
    <citation type="journal article" date="2015" name="Front. Microbiol.">
        <title>Genome sequence of the plant growth promoting endophytic yeast Rhodotorula graminis WP1.</title>
        <authorList>
            <person name="Firrincieli A."/>
            <person name="Otillar R."/>
            <person name="Salamov A."/>
            <person name="Schmutz J."/>
            <person name="Khan Z."/>
            <person name="Redman R.S."/>
            <person name="Fleck N.D."/>
            <person name="Lindquist E."/>
            <person name="Grigoriev I.V."/>
            <person name="Doty S.L."/>
        </authorList>
    </citation>
    <scope>NUCLEOTIDE SEQUENCE [LARGE SCALE GENOMIC DNA]</scope>
    <source>
        <strain evidence="9 10">WP1</strain>
    </source>
</reference>
<dbReference type="GO" id="GO:0051213">
    <property type="term" value="F:dioxygenase activity"/>
    <property type="evidence" value="ECO:0007669"/>
    <property type="project" value="UniProtKB-KW"/>
</dbReference>
<evidence type="ECO:0000256" key="1">
    <source>
        <dbReference type="ARBA" id="ARBA00001954"/>
    </source>
</evidence>
<evidence type="ECO:0000256" key="5">
    <source>
        <dbReference type="ARBA" id="ARBA00023002"/>
    </source>
</evidence>
<dbReference type="PANTHER" id="PTHR43779:SF2">
    <property type="entry name" value="ALPHA-KETOGLUTARATE-DEPENDENT XANTHINE DIOXYGENASE XAN1"/>
    <property type="match status" value="1"/>
</dbReference>
<comment type="similarity">
    <text evidence="2">Belongs to the TfdA dioxygenase family.</text>
</comment>
<name>A0A0P9GID3_RHOGW</name>
<proteinExistence type="inferred from homology"/>
<dbReference type="OMA" id="CHYAPNG"/>
<evidence type="ECO:0000313" key="10">
    <source>
        <dbReference type="Proteomes" id="UP000053890"/>
    </source>
</evidence>
<dbReference type="Gene3D" id="3.60.130.10">
    <property type="entry name" value="Clavaminate synthase-like"/>
    <property type="match status" value="1"/>
</dbReference>
<keyword evidence="3" id="KW-0479">Metal-binding</keyword>
<evidence type="ECO:0000259" key="8">
    <source>
        <dbReference type="Pfam" id="PF02668"/>
    </source>
</evidence>
<dbReference type="OrthoDB" id="93019at2759"/>
<feature type="region of interest" description="Disordered" evidence="7">
    <location>
        <begin position="1"/>
        <end position="20"/>
    </location>
</feature>
<keyword evidence="4" id="KW-0223">Dioxygenase</keyword>
<dbReference type="InterPro" id="IPR051178">
    <property type="entry name" value="TfdA_dioxygenase"/>
</dbReference>
<dbReference type="Pfam" id="PF02668">
    <property type="entry name" value="TauD"/>
    <property type="match status" value="1"/>
</dbReference>
<protein>
    <recommendedName>
        <fullName evidence="8">TauD/TfdA-like domain-containing protein</fullName>
    </recommendedName>
</protein>